<name>A0A506UL37_9PROT</name>
<dbReference type="InterPro" id="IPR000056">
    <property type="entry name" value="Ribul_P_3_epim-like"/>
</dbReference>
<feature type="binding site" evidence="14">
    <location>
        <position position="200"/>
    </location>
    <ligand>
        <name>substrate</name>
    </ligand>
</feature>
<feature type="binding site" evidence="10 13">
    <location>
        <position position="85"/>
    </location>
    <ligand>
        <name>a divalent metal cation</name>
        <dbReference type="ChEBI" id="CHEBI:60240"/>
    </ligand>
</feature>
<dbReference type="GO" id="GO:0004750">
    <property type="term" value="F:D-ribulose-phosphate 3-epimerase activity"/>
    <property type="evidence" value="ECO:0007669"/>
    <property type="project" value="UniProtKB-UniRule"/>
</dbReference>
<dbReference type="GO" id="GO:0006098">
    <property type="term" value="P:pentose-phosphate shunt"/>
    <property type="evidence" value="ECO:0007669"/>
    <property type="project" value="UniProtKB-UniRule"/>
</dbReference>
<evidence type="ECO:0000256" key="9">
    <source>
        <dbReference type="ARBA" id="ARBA00023235"/>
    </source>
</evidence>
<dbReference type="Pfam" id="PF00834">
    <property type="entry name" value="Ribul_P_3_epim"/>
    <property type="match status" value="1"/>
</dbReference>
<organism evidence="15 16">
    <name type="scientific">Oecophyllibacter saccharovorans</name>
    <dbReference type="NCBI Taxonomy" id="2558360"/>
    <lineage>
        <taxon>Bacteria</taxon>
        <taxon>Pseudomonadati</taxon>
        <taxon>Pseudomonadota</taxon>
        <taxon>Alphaproteobacteria</taxon>
        <taxon>Acetobacterales</taxon>
        <taxon>Acetobacteraceae</taxon>
        <taxon>Oecophyllibacter</taxon>
    </lineage>
</organism>
<reference evidence="15 16" key="1">
    <citation type="submission" date="2019-03" db="EMBL/GenBank/DDBJ databases">
        <title>The complete genome sequence of Neokomagataea sp. Jb2 NBRC113641.</title>
        <authorList>
            <person name="Chua K.-O."/>
            <person name="Chan K.-G."/>
            <person name="See-Too W.-S."/>
        </authorList>
    </citation>
    <scope>NUCLEOTIDE SEQUENCE [LARGE SCALE GENOMIC DNA]</scope>
    <source>
        <strain evidence="15 16">Jb2</strain>
    </source>
</reference>
<evidence type="ECO:0000256" key="13">
    <source>
        <dbReference type="PIRSR" id="PIRSR001461-2"/>
    </source>
</evidence>
<comment type="cofactor">
    <cofactor evidence="2">
        <name>Mn(2+)</name>
        <dbReference type="ChEBI" id="CHEBI:29035"/>
    </cofactor>
</comment>
<dbReference type="EMBL" id="SORZ01000002">
    <property type="protein sequence ID" value="TPW34074.1"/>
    <property type="molecule type" value="Genomic_DNA"/>
</dbReference>
<dbReference type="InterPro" id="IPR026019">
    <property type="entry name" value="Ribul_P_3_epim"/>
</dbReference>
<dbReference type="FunFam" id="3.20.20.70:FF:000004">
    <property type="entry name" value="Ribulose-phosphate 3-epimerase"/>
    <property type="match status" value="1"/>
</dbReference>
<feature type="binding site" evidence="10 13">
    <location>
        <position position="198"/>
    </location>
    <ligand>
        <name>a divalent metal cation</name>
        <dbReference type="ChEBI" id="CHEBI:60240"/>
    </ligand>
</feature>
<comment type="cofactor">
    <cofactor evidence="10 13">
        <name>a divalent metal cation</name>
        <dbReference type="ChEBI" id="CHEBI:60240"/>
    </cofactor>
    <text evidence="10 13">Binds 1 divalent metal cation per subunit.</text>
</comment>
<evidence type="ECO:0000256" key="14">
    <source>
        <dbReference type="PIRSR" id="PIRSR001461-3"/>
    </source>
</evidence>
<dbReference type="CDD" id="cd00429">
    <property type="entry name" value="RPE"/>
    <property type="match status" value="1"/>
</dbReference>
<gene>
    <name evidence="10 15" type="primary">rpe</name>
    <name evidence="15" type="ORF">E3202_05890</name>
</gene>
<accession>A0A506UL37</accession>
<evidence type="ECO:0000256" key="7">
    <source>
        <dbReference type="ARBA" id="ARBA00013188"/>
    </source>
</evidence>
<dbReference type="PROSITE" id="PS01085">
    <property type="entry name" value="RIBUL_P_3_EPIMER_1"/>
    <property type="match status" value="1"/>
</dbReference>
<evidence type="ECO:0000256" key="4">
    <source>
        <dbReference type="ARBA" id="ARBA00001947"/>
    </source>
</evidence>
<evidence type="ECO:0000256" key="10">
    <source>
        <dbReference type="HAMAP-Rule" id="MF_02227"/>
    </source>
</evidence>
<dbReference type="Proteomes" id="UP000315037">
    <property type="component" value="Unassembled WGS sequence"/>
</dbReference>
<evidence type="ECO:0000256" key="1">
    <source>
        <dbReference type="ARBA" id="ARBA00001782"/>
    </source>
</evidence>
<keyword evidence="13" id="KW-0170">Cobalt</keyword>
<dbReference type="GO" id="GO:0005737">
    <property type="term" value="C:cytoplasm"/>
    <property type="evidence" value="ECO:0007669"/>
    <property type="project" value="UniProtKB-ARBA"/>
</dbReference>
<evidence type="ECO:0000313" key="15">
    <source>
        <dbReference type="EMBL" id="TPW34074.1"/>
    </source>
</evidence>
<dbReference type="NCBIfam" id="NF004076">
    <property type="entry name" value="PRK05581.1-4"/>
    <property type="match status" value="1"/>
</dbReference>
<dbReference type="AlphaFoldDB" id="A0A506UL37"/>
<dbReference type="GO" id="GO:0046872">
    <property type="term" value="F:metal ion binding"/>
    <property type="evidence" value="ECO:0007669"/>
    <property type="project" value="UniProtKB-UniRule"/>
</dbReference>
<comment type="catalytic activity">
    <reaction evidence="1 10 11">
        <text>D-ribulose 5-phosphate = D-xylulose 5-phosphate</text>
        <dbReference type="Rhea" id="RHEA:13677"/>
        <dbReference type="ChEBI" id="CHEBI:57737"/>
        <dbReference type="ChEBI" id="CHEBI:58121"/>
        <dbReference type="EC" id="5.1.3.1"/>
    </reaction>
</comment>
<evidence type="ECO:0000256" key="12">
    <source>
        <dbReference type="PIRSR" id="PIRSR001461-1"/>
    </source>
</evidence>
<dbReference type="RefSeq" id="WP_165600749.1">
    <property type="nucleotide sequence ID" value="NZ_SORZ01000002.1"/>
</dbReference>
<feature type="binding site" evidence="10 14">
    <location>
        <position position="85"/>
    </location>
    <ligand>
        <name>substrate</name>
    </ligand>
</feature>
<feature type="active site" description="Proton donor" evidence="10 12">
    <location>
        <position position="198"/>
    </location>
</feature>
<keyword evidence="10 11" id="KW-0119">Carbohydrate metabolism</keyword>
<keyword evidence="13" id="KW-0862">Zinc</keyword>
<evidence type="ECO:0000256" key="5">
    <source>
        <dbReference type="ARBA" id="ARBA00001954"/>
    </source>
</evidence>
<dbReference type="Gene3D" id="3.20.20.70">
    <property type="entry name" value="Aldolase class I"/>
    <property type="match status" value="1"/>
</dbReference>
<evidence type="ECO:0000313" key="16">
    <source>
        <dbReference type="Proteomes" id="UP000315037"/>
    </source>
</evidence>
<keyword evidence="9 10" id="KW-0413">Isomerase</keyword>
<dbReference type="PROSITE" id="PS01086">
    <property type="entry name" value="RIBUL_P_3_EPIMER_2"/>
    <property type="match status" value="1"/>
</dbReference>
<feature type="binding site" evidence="10 14">
    <location>
        <begin position="161"/>
        <end position="164"/>
    </location>
    <ligand>
        <name>substrate</name>
    </ligand>
</feature>
<comment type="caution">
    <text evidence="15">The sequence shown here is derived from an EMBL/GenBank/DDBJ whole genome shotgun (WGS) entry which is preliminary data.</text>
</comment>
<comment type="cofactor">
    <cofactor evidence="3">
        <name>Co(2+)</name>
        <dbReference type="ChEBI" id="CHEBI:48828"/>
    </cofactor>
</comment>
<keyword evidence="16" id="KW-1185">Reference proteome</keyword>
<comment type="cofactor">
    <cofactor evidence="5">
        <name>Fe(2+)</name>
        <dbReference type="ChEBI" id="CHEBI:29033"/>
    </cofactor>
</comment>
<sequence length="261" mass="27605">MPQSPAASSRSLSAQVPEAAAGKPLIAPSLLSADFSDLRREMETVATAPWLHLDVMDGHFVPNISFGMPVIKALRPHSKAFFDAHLMISPVDPHLDALAEAGVDQMTVHVEGNWHLNRTLQRIAALGCKVGVALCPATLPEVLGEVLELVDTILVMTVNPGFGGQTFMPGQLPKIRRLAQMIDENEERTGRRILLGVDGGINLQTAPLVTAAGARLLVAGSSVFGQKDRPATIAALQAAACAGEEGGRSVEDVSARSPSMR</sequence>
<proteinExistence type="inferred from homology"/>
<feature type="binding site" evidence="10 13">
    <location>
        <position position="54"/>
    </location>
    <ligand>
        <name>a divalent metal cation</name>
        <dbReference type="ChEBI" id="CHEBI:60240"/>
    </ligand>
</feature>
<comment type="similarity">
    <text evidence="6 10 11">Belongs to the ribulose-phosphate 3-epimerase family.</text>
</comment>
<dbReference type="HAMAP" id="MF_02227">
    <property type="entry name" value="RPE"/>
    <property type="match status" value="1"/>
</dbReference>
<evidence type="ECO:0000256" key="6">
    <source>
        <dbReference type="ARBA" id="ARBA00009541"/>
    </source>
</evidence>
<evidence type="ECO:0000256" key="2">
    <source>
        <dbReference type="ARBA" id="ARBA00001936"/>
    </source>
</evidence>
<comment type="function">
    <text evidence="10">Catalyzes the reversible epimerization of D-ribulose 5-phosphate to D-xylulose 5-phosphate.</text>
</comment>
<evidence type="ECO:0000256" key="8">
    <source>
        <dbReference type="ARBA" id="ARBA00022723"/>
    </source>
</evidence>
<dbReference type="InterPro" id="IPR011060">
    <property type="entry name" value="RibuloseP-bd_barrel"/>
</dbReference>
<dbReference type="GO" id="GO:0019323">
    <property type="term" value="P:pentose catabolic process"/>
    <property type="evidence" value="ECO:0007669"/>
    <property type="project" value="UniProtKB-UniRule"/>
</dbReference>
<dbReference type="PANTHER" id="PTHR11749">
    <property type="entry name" value="RIBULOSE-5-PHOSPHATE-3-EPIMERASE"/>
    <property type="match status" value="1"/>
</dbReference>
<dbReference type="PIRSF" id="PIRSF001461">
    <property type="entry name" value="RPE"/>
    <property type="match status" value="1"/>
</dbReference>
<feature type="binding site" evidence="10 14">
    <location>
        <begin position="220"/>
        <end position="221"/>
    </location>
    <ligand>
        <name>substrate</name>
    </ligand>
</feature>
<feature type="active site" description="Proton acceptor" evidence="10 12">
    <location>
        <position position="54"/>
    </location>
</feature>
<evidence type="ECO:0000256" key="11">
    <source>
        <dbReference type="PIRNR" id="PIRNR001461"/>
    </source>
</evidence>
<protein>
    <recommendedName>
        <fullName evidence="7 10">Ribulose-phosphate 3-epimerase</fullName>
        <ecNumber evidence="7 10">5.1.3.1</ecNumber>
    </recommendedName>
</protein>
<feature type="binding site" evidence="10 13">
    <location>
        <position position="52"/>
    </location>
    <ligand>
        <name>a divalent metal cation</name>
        <dbReference type="ChEBI" id="CHEBI:60240"/>
    </ligand>
</feature>
<keyword evidence="13" id="KW-0464">Manganese</keyword>
<keyword evidence="8 10" id="KW-0479">Metal-binding</keyword>
<dbReference type="InterPro" id="IPR013785">
    <property type="entry name" value="Aldolase_TIM"/>
</dbReference>
<dbReference type="EC" id="5.1.3.1" evidence="7 10"/>
<feature type="binding site" evidence="10 14">
    <location>
        <position position="29"/>
    </location>
    <ligand>
        <name>substrate</name>
    </ligand>
</feature>
<evidence type="ECO:0000256" key="3">
    <source>
        <dbReference type="ARBA" id="ARBA00001941"/>
    </source>
</evidence>
<feature type="binding site" evidence="10">
    <location>
        <begin position="198"/>
        <end position="200"/>
    </location>
    <ligand>
        <name>substrate</name>
    </ligand>
</feature>
<comment type="pathway">
    <text evidence="10">Carbohydrate degradation.</text>
</comment>
<dbReference type="SUPFAM" id="SSF51366">
    <property type="entry name" value="Ribulose-phoshate binding barrel"/>
    <property type="match status" value="1"/>
</dbReference>
<dbReference type="NCBIfam" id="TIGR01163">
    <property type="entry name" value="rpe"/>
    <property type="match status" value="1"/>
</dbReference>
<comment type="cofactor">
    <cofactor evidence="4">
        <name>Zn(2+)</name>
        <dbReference type="ChEBI" id="CHEBI:29105"/>
    </cofactor>
</comment>